<keyword evidence="2 5" id="KW-0812">Transmembrane</keyword>
<evidence type="ECO:0000256" key="3">
    <source>
        <dbReference type="ARBA" id="ARBA00022989"/>
    </source>
</evidence>
<evidence type="ECO:0000256" key="5">
    <source>
        <dbReference type="SAM" id="Phobius"/>
    </source>
</evidence>
<dbReference type="PANTHER" id="PTHR15407:SF28">
    <property type="entry name" value="RIBITOL-5-PHOSPHATE TRANSFERASE FKTN"/>
    <property type="match status" value="1"/>
</dbReference>
<dbReference type="GO" id="GO:0009100">
    <property type="term" value="P:glycoprotein metabolic process"/>
    <property type="evidence" value="ECO:0007669"/>
    <property type="project" value="UniProtKB-ARBA"/>
</dbReference>
<organism evidence="7 8">
    <name type="scientific">Ogataea haglerorum</name>
    <dbReference type="NCBI Taxonomy" id="1937702"/>
    <lineage>
        <taxon>Eukaryota</taxon>
        <taxon>Fungi</taxon>
        <taxon>Dikarya</taxon>
        <taxon>Ascomycota</taxon>
        <taxon>Saccharomycotina</taxon>
        <taxon>Pichiomycetes</taxon>
        <taxon>Pichiales</taxon>
        <taxon>Pichiaceae</taxon>
        <taxon>Ogataea</taxon>
    </lineage>
</organism>
<dbReference type="InterPro" id="IPR007074">
    <property type="entry name" value="LicD/FKTN/FKRP_NTP_transf"/>
</dbReference>
<dbReference type="PANTHER" id="PTHR15407">
    <property type="entry name" value="FUKUTIN-RELATED"/>
    <property type="match status" value="1"/>
</dbReference>
<dbReference type="Pfam" id="PF04991">
    <property type="entry name" value="LicD"/>
    <property type="match status" value="2"/>
</dbReference>
<dbReference type="EMBL" id="JAHLUH010000001">
    <property type="protein sequence ID" value="KAG7730765.1"/>
    <property type="molecule type" value="Genomic_DNA"/>
</dbReference>
<accession>A0AAN6DAK5</accession>
<proteinExistence type="predicted"/>
<name>A0AAN6DAK5_9ASCO</name>
<dbReference type="InterPro" id="IPR009644">
    <property type="entry name" value="FKTN/MNN4/W02B3.4-1"/>
</dbReference>
<comment type="subcellular location">
    <subcellularLocation>
        <location evidence="1">Membrane</location>
        <topology evidence="1">Single-pass membrane protein</topology>
    </subcellularLocation>
</comment>
<evidence type="ECO:0000259" key="6">
    <source>
        <dbReference type="Pfam" id="PF04991"/>
    </source>
</evidence>
<feature type="domain" description="LicD/FKTN/FKRP nucleotidyltransferase" evidence="6">
    <location>
        <begin position="484"/>
        <end position="595"/>
    </location>
</feature>
<evidence type="ECO:0000256" key="4">
    <source>
        <dbReference type="ARBA" id="ARBA00023136"/>
    </source>
</evidence>
<evidence type="ECO:0000256" key="2">
    <source>
        <dbReference type="ARBA" id="ARBA00022692"/>
    </source>
</evidence>
<gene>
    <name evidence="7" type="ORF">KL933_000560</name>
</gene>
<feature type="transmembrane region" description="Helical" evidence="5">
    <location>
        <begin position="27"/>
        <end position="45"/>
    </location>
</feature>
<comment type="caution">
    <text evidence="7">The sequence shown here is derived from an EMBL/GenBank/DDBJ whole genome shotgun (WGS) entry which is preliminary data.</text>
</comment>
<feature type="domain" description="LicD/FKTN/FKRP nucleotidyltransferase" evidence="6">
    <location>
        <begin position="612"/>
        <end position="686"/>
    </location>
</feature>
<evidence type="ECO:0000313" key="8">
    <source>
        <dbReference type="Proteomes" id="UP000738402"/>
    </source>
</evidence>
<sequence length="785" mass="91168">MAQGEEELFFRDPPAAAEKEHRSSVVLRAWLALVSPFTFVLNKFIRLLPSSSNRKMSVFTVYVGLMLVFIVPTIFYMDESIFLPSKSKYEVDSETSFRKLQKSHTDMLAYVVLPADRHTEPHTPSQTLFDQRVAAAAWLSHLKQHLKDNHGVLDPDFQLPFSWAEWVDLESKLVLDKGHLHLWKSYHPEMQNRKFSDLTCADFRLLYADSDGILETCTDISPEERARYPWYPFSFRITDRTGSNLAEAGRILYGASYMLMTAPPPARVHFIGAGLNKSSVVLLTERDPVSHVPIVSNRSRDIYSIGAELVDNEARLRGVSVDRVRRDGVRIDKMVGELSALFNYDTSVQTIYSEDELVLDKSYLLKLDAQVNVMTSVEMTKQDFVYEHEDIMNSMKQRIEKQLEAAPDTNLDSLFDHQLLKNIEREMDLFEANGQHMPYLREAYVNNTNLGAHFDWRFFNGIDHPQEYRKAIIHRIGRAWLRFCYQSGFRTFVAYGSMLGWIRNGLTLPWDEDIDVVVSVDSLYKIARNHNQTLIVDVSSEDKYAAGIGSYLLDIGPSFYSRVRGVGANAIDGRMIDTMSGVYVDITAIAWTPDYFSQHGIDDVLRTLVDPEYRNKIDRLEDSDKDRYREQIDNKARDMQRDHEIYHCRNDNVYRLDELTPMVPTYFEGVRTHVPHKFKQILDRKYPRALERTTEPENQPFRTYKRNLRLWVDDAQCPGDDNEGLLCRDEDVLEEYAHTKDYTARHLELLNHIYDNALSIEDETVPMRYDQFIVRYAQRLNARLE</sequence>
<protein>
    <recommendedName>
        <fullName evidence="6">LicD/FKTN/FKRP nucleotidyltransferase domain-containing protein</fullName>
    </recommendedName>
</protein>
<dbReference type="Proteomes" id="UP000738402">
    <property type="component" value="Unassembled WGS sequence"/>
</dbReference>
<dbReference type="GO" id="GO:0016020">
    <property type="term" value="C:membrane"/>
    <property type="evidence" value="ECO:0007669"/>
    <property type="project" value="UniProtKB-SubCell"/>
</dbReference>
<reference evidence="7" key="1">
    <citation type="journal article" date="2021" name="G3 (Bethesda)">
        <title>Genomic diversity, chromosomal rearrangements, and interspecies hybridization in the ogataea polymorpha species complex.</title>
        <authorList>
            <person name="Hanson S.J."/>
            <person name="Cinneide E.O."/>
            <person name="Salzberg L.I."/>
            <person name="Wolfe K.H."/>
            <person name="McGowan J."/>
            <person name="Fitzpatrick D.A."/>
            <person name="Matlin K."/>
        </authorList>
    </citation>
    <scope>NUCLEOTIDE SEQUENCE</scope>
    <source>
        <strain evidence="7">83-405-1</strain>
    </source>
</reference>
<feature type="transmembrane region" description="Helical" evidence="5">
    <location>
        <begin position="57"/>
        <end position="77"/>
    </location>
</feature>
<dbReference type="AlphaFoldDB" id="A0AAN6DAK5"/>
<keyword evidence="3 5" id="KW-1133">Transmembrane helix</keyword>
<evidence type="ECO:0000313" key="7">
    <source>
        <dbReference type="EMBL" id="KAG7730765.1"/>
    </source>
</evidence>
<keyword evidence="4 5" id="KW-0472">Membrane</keyword>
<evidence type="ECO:0000256" key="1">
    <source>
        <dbReference type="ARBA" id="ARBA00004167"/>
    </source>
</evidence>